<evidence type="ECO:0008006" key="18">
    <source>
        <dbReference type="Google" id="ProtNLM"/>
    </source>
</evidence>
<dbReference type="SUPFAM" id="SSF56935">
    <property type="entry name" value="Porins"/>
    <property type="match status" value="1"/>
</dbReference>
<keyword evidence="4" id="KW-0410">Iron transport</keyword>
<dbReference type="InterPro" id="IPR036942">
    <property type="entry name" value="Beta-barrel_TonB_sf"/>
</dbReference>
<evidence type="ECO:0000256" key="7">
    <source>
        <dbReference type="ARBA" id="ARBA00023065"/>
    </source>
</evidence>
<dbReference type="GO" id="GO:0009279">
    <property type="term" value="C:cell outer membrane"/>
    <property type="evidence" value="ECO:0007669"/>
    <property type="project" value="UniProtKB-SubCell"/>
</dbReference>
<dbReference type="PROSITE" id="PS52016">
    <property type="entry name" value="TONB_DEPENDENT_REC_3"/>
    <property type="match status" value="1"/>
</dbReference>
<keyword evidence="10 11" id="KW-0998">Cell outer membrane</keyword>
<dbReference type="PANTHER" id="PTHR32552:SF81">
    <property type="entry name" value="TONB-DEPENDENT OUTER MEMBRANE RECEPTOR"/>
    <property type="match status" value="1"/>
</dbReference>
<dbReference type="KEGG" id="nre:BES08_27260"/>
<sequence length="778" mass="85217">MRRIRPLLACTSMFSIAVAATSAGAQEAPAKPGSNEVNEIIVTANKREQSINTVPMTITTASGDALVAAGVQSAADLARVVPGLTAQPSPFNTPVYTLRGVGFYESSIAASPTVVVYTDEVTLPFSAMTKAAALDVERVEVLKGPQGTLFGNNTTGGAINFVANKPTDEFKAGVDASYARFGQVDAQAFISGPVAGDLKARVAARIVEGGAWQYSITRPGDTNGATRMFQGRALFDYQSGPVALSLNLNGWTDRSDSQAPQRIATYISVPGSPEEAANRAYPTPPQTARAADWATSLGNGVDENVNPQRHDDRFFQTALRAEVELSDAVKLTSVSAYERYRSDSYSDFDGTDRNIADNRTIGRIDTYSQELRLSGDTGPLNWVVGGSYEKDETYDQLYYWFWDATTSWVGPLHMGYSSNFSQQNIRTLAAFGNAEYKLTDALTLTGGLRYTDTRRSFTGCTRNEPGGNTDAVFEYLESQLRDPSLPFVPIGERNCTVLDETFAPTITPIQDSLHENNLSWRAGINYKTANRGLVYATVSKGYKAGSFPTTSAANIDQYKPVVQESLIAYETGFKMPIDNRLQVNGALFYYDYTNKQLRGRILDMVFGPLDALVQVPKSRVWGAEAEIQARPFDGLRFNVAATYLDTKIKQFTGYNNAGVIEDFAGAEFPYAPKLQLIADVQYDFALNDRVNAFVGSNLTYNSKANASIGDIPELRIKAYALLDLRAGIEDADGRWKVSVFGRNVTNTYWWSNALQTQDYYIRFTGKPVTYGIQLGWKI</sequence>
<organism evidence="16 17">
    <name type="scientific">Novosphingobium resinovorum</name>
    <dbReference type="NCBI Taxonomy" id="158500"/>
    <lineage>
        <taxon>Bacteria</taxon>
        <taxon>Pseudomonadati</taxon>
        <taxon>Pseudomonadota</taxon>
        <taxon>Alphaproteobacteria</taxon>
        <taxon>Sphingomonadales</taxon>
        <taxon>Sphingomonadaceae</taxon>
        <taxon>Novosphingobium</taxon>
    </lineage>
</organism>
<evidence type="ECO:0000259" key="15">
    <source>
        <dbReference type="Pfam" id="PF07715"/>
    </source>
</evidence>
<keyword evidence="3 11" id="KW-1134">Transmembrane beta strand</keyword>
<comment type="similarity">
    <text evidence="11 12">Belongs to the TonB-dependent receptor family.</text>
</comment>
<gene>
    <name evidence="16" type="ORF">BES08_27260</name>
</gene>
<proteinExistence type="inferred from homology"/>
<evidence type="ECO:0000256" key="9">
    <source>
        <dbReference type="ARBA" id="ARBA00023136"/>
    </source>
</evidence>
<dbReference type="OrthoDB" id="7455607at2"/>
<keyword evidence="7" id="KW-0406">Ion transport</keyword>
<keyword evidence="5 11" id="KW-0812">Transmembrane</keyword>
<dbReference type="AlphaFoldDB" id="A0A1D8AEJ9"/>
<accession>A0A1D8AEJ9</accession>
<dbReference type="GO" id="GO:0006826">
    <property type="term" value="P:iron ion transport"/>
    <property type="evidence" value="ECO:0007669"/>
    <property type="project" value="UniProtKB-KW"/>
</dbReference>
<evidence type="ECO:0000313" key="17">
    <source>
        <dbReference type="Proteomes" id="UP000094626"/>
    </source>
</evidence>
<keyword evidence="6" id="KW-0408">Iron</keyword>
<evidence type="ECO:0000256" key="2">
    <source>
        <dbReference type="ARBA" id="ARBA00022448"/>
    </source>
</evidence>
<keyword evidence="8 12" id="KW-0798">TonB box</keyword>
<protein>
    <recommendedName>
        <fullName evidence="18">TonB-dependent receptor</fullName>
    </recommendedName>
</protein>
<evidence type="ECO:0000256" key="1">
    <source>
        <dbReference type="ARBA" id="ARBA00004571"/>
    </source>
</evidence>
<evidence type="ECO:0000256" key="5">
    <source>
        <dbReference type="ARBA" id="ARBA00022692"/>
    </source>
</evidence>
<keyword evidence="2 11" id="KW-0813">Transport</keyword>
<evidence type="ECO:0000256" key="8">
    <source>
        <dbReference type="ARBA" id="ARBA00023077"/>
    </source>
</evidence>
<dbReference type="Proteomes" id="UP000094626">
    <property type="component" value="Plasmid pSA2"/>
</dbReference>
<feature type="domain" description="TonB-dependent receptor-like beta-barrel" evidence="14">
    <location>
        <begin position="287"/>
        <end position="744"/>
    </location>
</feature>
<reference evidence="17" key="1">
    <citation type="journal article" date="2017" name="J. Biotechnol.">
        <title>Complete genome sequence of Novosphingobium resinovorum SA1, a versatile xenobiotic-degrading bacterium capable of utilizing sulfanilic acid.</title>
        <authorList>
            <person name="Hegedus B."/>
            <person name="Kos P.B."/>
            <person name="Balint B."/>
            <person name="Maroti G."/>
            <person name="Gan H.M."/>
            <person name="Perei K."/>
            <person name="Rakhely G."/>
        </authorList>
    </citation>
    <scope>NUCLEOTIDE SEQUENCE [LARGE SCALE GENOMIC DNA]</scope>
    <source>
        <strain evidence="17">SA1</strain>
    </source>
</reference>
<feature type="signal peptide" evidence="13">
    <location>
        <begin position="1"/>
        <end position="25"/>
    </location>
</feature>
<keyword evidence="13" id="KW-0732">Signal</keyword>
<evidence type="ECO:0000256" key="4">
    <source>
        <dbReference type="ARBA" id="ARBA00022496"/>
    </source>
</evidence>
<keyword evidence="16" id="KW-0614">Plasmid</keyword>
<dbReference type="PANTHER" id="PTHR32552">
    <property type="entry name" value="FERRICHROME IRON RECEPTOR-RELATED"/>
    <property type="match status" value="1"/>
</dbReference>
<dbReference type="InterPro" id="IPR000531">
    <property type="entry name" value="Beta-barrel_TonB"/>
</dbReference>
<evidence type="ECO:0000256" key="10">
    <source>
        <dbReference type="ARBA" id="ARBA00023237"/>
    </source>
</evidence>
<dbReference type="EMBL" id="CP017077">
    <property type="protein sequence ID" value="AOR80547.1"/>
    <property type="molecule type" value="Genomic_DNA"/>
</dbReference>
<evidence type="ECO:0000259" key="14">
    <source>
        <dbReference type="Pfam" id="PF00593"/>
    </source>
</evidence>
<keyword evidence="9 11" id="KW-0472">Membrane</keyword>
<geneLocation type="plasmid" evidence="16 17">
    <name>pSA2</name>
</geneLocation>
<dbReference type="InterPro" id="IPR012910">
    <property type="entry name" value="Plug_dom"/>
</dbReference>
<evidence type="ECO:0000256" key="11">
    <source>
        <dbReference type="PROSITE-ProRule" id="PRU01360"/>
    </source>
</evidence>
<evidence type="ECO:0000313" key="16">
    <source>
        <dbReference type="EMBL" id="AOR80547.1"/>
    </source>
</evidence>
<name>A0A1D8AEJ9_9SPHN</name>
<dbReference type="Pfam" id="PF00593">
    <property type="entry name" value="TonB_dep_Rec_b-barrel"/>
    <property type="match status" value="1"/>
</dbReference>
<feature type="chain" id="PRO_5009104907" description="TonB-dependent receptor" evidence="13">
    <location>
        <begin position="26"/>
        <end position="778"/>
    </location>
</feature>
<comment type="subcellular location">
    <subcellularLocation>
        <location evidence="1 11">Cell outer membrane</location>
        <topology evidence="1 11">Multi-pass membrane protein</topology>
    </subcellularLocation>
</comment>
<evidence type="ECO:0000256" key="6">
    <source>
        <dbReference type="ARBA" id="ARBA00023004"/>
    </source>
</evidence>
<evidence type="ECO:0000256" key="13">
    <source>
        <dbReference type="SAM" id="SignalP"/>
    </source>
</evidence>
<evidence type="ECO:0000256" key="12">
    <source>
        <dbReference type="RuleBase" id="RU003357"/>
    </source>
</evidence>
<dbReference type="InterPro" id="IPR039426">
    <property type="entry name" value="TonB-dep_rcpt-like"/>
</dbReference>
<dbReference type="Gene3D" id="2.40.170.20">
    <property type="entry name" value="TonB-dependent receptor, beta-barrel domain"/>
    <property type="match status" value="1"/>
</dbReference>
<evidence type="ECO:0000256" key="3">
    <source>
        <dbReference type="ARBA" id="ARBA00022452"/>
    </source>
</evidence>
<keyword evidence="17" id="KW-1185">Reference proteome</keyword>
<dbReference type="Pfam" id="PF07715">
    <property type="entry name" value="Plug"/>
    <property type="match status" value="1"/>
</dbReference>
<feature type="domain" description="TonB-dependent receptor plug" evidence="15">
    <location>
        <begin position="52"/>
        <end position="158"/>
    </location>
</feature>